<dbReference type="Proteomes" id="UP001165082">
    <property type="component" value="Unassembled WGS sequence"/>
</dbReference>
<feature type="compositionally biased region" description="Acidic residues" evidence="1">
    <location>
        <begin position="318"/>
        <end position="331"/>
    </location>
</feature>
<feature type="non-terminal residue" evidence="2">
    <location>
        <position position="1"/>
    </location>
</feature>
<feature type="compositionally biased region" description="Low complexity" evidence="1">
    <location>
        <begin position="73"/>
        <end position="85"/>
    </location>
</feature>
<comment type="caution">
    <text evidence="2">The sequence shown here is derived from an EMBL/GenBank/DDBJ whole genome shotgun (WGS) entry which is preliminary data.</text>
</comment>
<feature type="compositionally biased region" description="Basic residues" evidence="1">
    <location>
        <begin position="415"/>
        <end position="424"/>
    </location>
</feature>
<name>A0A9W6ZFS6_9STRA</name>
<proteinExistence type="predicted"/>
<feature type="compositionally biased region" description="Polar residues" evidence="1">
    <location>
        <begin position="17"/>
        <end position="30"/>
    </location>
</feature>
<feature type="region of interest" description="Disordered" evidence="1">
    <location>
        <begin position="225"/>
        <end position="246"/>
    </location>
</feature>
<dbReference type="AlphaFoldDB" id="A0A9W6ZFS6"/>
<reference evidence="2" key="1">
    <citation type="submission" date="2022-07" db="EMBL/GenBank/DDBJ databases">
        <title>Genome analysis of Parmales, a sister group of diatoms, reveals the evolutionary specialization of diatoms from phago-mixotrophs to photoautotrophs.</title>
        <authorList>
            <person name="Ban H."/>
            <person name="Sato S."/>
            <person name="Yoshikawa S."/>
            <person name="Kazumasa Y."/>
            <person name="Nakamura Y."/>
            <person name="Ichinomiya M."/>
            <person name="Saitoh K."/>
            <person name="Sato N."/>
            <person name="Blanc-Mathieu R."/>
            <person name="Endo H."/>
            <person name="Kuwata A."/>
            <person name="Ogata H."/>
        </authorList>
    </citation>
    <scope>NUCLEOTIDE SEQUENCE</scope>
</reference>
<feature type="compositionally biased region" description="Basic and acidic residues" evidence="1">
    <location>
        <begin position="225"/>
        <end position="243"/>
    </location>
</feature>
<gene>
    <name evidence="2" type="ORF">TrRE_jg9990</name>
</gene>
<organism evidence="2 3">
    <name type="scientific">Triparma retinervis</name>
    <dbReference type="NCBI Taxonomy" id="2557542"/>
    <lineage>
        <taxon>Eukaryota</taxon>
        <taxon>Sar</taxon>
        <taxon>Stramenopiles</taxon>
        <taxon>Ochrophyta</taxon>
        <taxon>Bolidophyceae</taxon>
        <taxon>Parmales</taxon>
        <taxon>Triparmaceae</taxon>
        <taxon>Triparma</taxon>
    </lineage>
</organism>
<sequence>EEFFNLGEAEVSAEGGVNSTDRLTSPSQAVLNEFLRTADDDDDDDQEEEEDEKEVHNVDNNTDNNTDNKSDNNADINADNNSQDAKITTPETPQSIAVYTLPNGYQHVELYDPSVGCVIRTSTHADPDLKLTRPKGGPLKRERLVEDNLRLRSALFAANRRFVRADPNSEELRRLKRRNYEMVDEVSTVKRDVRSLEGRLAREKGIAAVWEARYNKLKDEGRNDKRELEASRKDMERTNEETARNLTATRKERKRLINENMEFKEVINRLESKLESAQRTVNMTKLEMKEAIEAKDNIYAALREEYINVLQGGHRGDEDYDDDEEVGEEEGQYPPQKLQRETTNQSGNEREEGTYKRKETYKPAARATSTSMSIGTSRGLNGLRKQQIHKGSNNRFLGGSKNGSRMMRGNNTGKPQKHKVKGKVTQKSAGENG</sequence>
<evidence type="ECO:0000313" key="2">
    <source>
        <dbReference type="EMBL" id="GMH50288.1"/>
    </source>
</evidence>
<keyword evidence="3" id="KW-1185">Reference proteome</keyword>
<protein>
    <submittedName>
        <fullName evidence="2">Uncharacterized protein</fullName>
    </submittedName>
</protein>
<evidence type="ECO:0000313" key="3">
    <source>
        <dbReference type="Proteomes" id="UP001165082"/>
    </source>
</evidence>
<feature type="region of interest" description="Disordered" evidence="1">
    <location>
        <begin position="313"/>
        <end position="433"/>
    </location>
</feature>
<feature type="compositionally biased region" description="Acidic residues" evidence="1">
    <location>
        <begin position="39"/>
        <end position="52"/>
    </location>
</feature>
<accession>A0A9W6ZFS6</accession>
<dbReference type="OrthoDB" id="10549014at2759"/>
<feature type="compositionally biased region" description="Polar residues" evidence="1">
    <location>
        <begin position="367"/>
        <end position="379"/>
    </location>
</feature>
<dbReference type="EMBL" id="BRXZ01000665">
    <property type="protein sequence ID" value="GMH50288.1"/>
    <property type="molecule type" value="Genomic_DNA"/>
</dbReference>
<feature type="region of interest" description="Disordered" evidence="1">
    <location>
        <begin position="1"/>
        <end position="91"/>
    </location>
</feature>
<feature type="compositionally biased region" description="Basic and acidic residues" evidence="1">
    <location>
        <begin position="348"/>
        <end position="361"/>
    </location>
</feature>
<evidence type="ECO:0000256" key="1">
    <source>
        <dbReference type="SAM" id="MobiDB-lite"/>
    </source>
</evidence>